<gene>
    <name evidence="2" type="ORF">ACFSCX_21235</name>
</gene>
<protein>
    <submittedName>
        <fullName evidence="2">Uncharacterized protein</fullName>
    </submittedName>
</protein>
<name>A0ABW4LVF8_9BACI</name>
<proteinExistence type="predicted"/>
<evidence type="ECO:0000256" key="1">
    <source>
        <dbReference type="SAM" id="Phobius"/>
    </source>
</evidence>
<dbReference type="EMBL" id="JBHUEM010000052">
    <property type="protein sequence ID" value="MFD1739036.1"/>
    <property type="molecule type" value="Genomic_DNA"/>
</dbReference>
<accession>A0ABW4LVF8</accession>
<keyword evidence="1" id="KW-1133">Transmembrane helix</keyword>
<keyword evidence="3" id="KW-1185">Reference proteome</keyword>
<organism evidence="2 3">
    <name type="scientific">Bacillus salitolerans</name>
    <dbReference type="NCBI Taxonomy" id="1437434"/>
    <lineage>
        <taxon>Bacteria</taxon>
        <taxon>Bacillati</taxon>
        <taxon>Bacillota</taxon>
        <taxon>Bacilli</taxon>
        <taxon>Bacillales</taxon>
        <taxon>Bacillaceae</taxon>
        <taxon>Bacillus</taxon>
    </lineage>
</organism>
<comment type="caution">
    <text evidence="2">The sequence shown here is derived from an EMBL/GenBank/DDBJ whole genome shotgun (WGS) entry which is preliminary data.</text>
</comment>
<keyword evidence="1" id="KW-0812">Transmembrane</keyword>
<dbReference type="RefSeq" id="WP_377930260.1">
    <property type="nucleotide sequence ID" value="NZ_JBHUEM010000052.1"/>
</dbReference>
<evidence type="ECO:0000313" key="3">
    <source>
        <dbReference type="Proteomes" id="UP001597214"/>
    </source>
</evidence>
<keyword evidence="1" id="KW-0472">Membrane</keyword>
<sequence>MMNVGRSIVVGLSTLIIVPTLSLLSFGLVVGAILTVIIGALRTFGMEYFQMNLSPSM</sequence>
<feature type="transmembrane region" description="Helical" evidence="1">
    <location>
        <begin position="12"/>
        <end position="41"/>
    </location>
</feature>
<evidence type="ECO:0000313" key="2">
    <source>
        <dbReference type="EMBL" id="MFD1739036.1"/>
    </source>
</evidence>
<reference evidence="3" key="1">
    <citation type="journal article" date="2019" name="Int. J. Syst. Evol. Microbiol.">
        <title>The Global Catalogue of Microorganisms (GCM) 10K type strain sequencing project: providing services to taxonomists for standard genome sequencing and annotation.</title>
        <authorList>
            <consortium name="The Broad Institute Genomics Platform"/>
            <consortium name="The Broad Institute Genome Sequencing Center for Infectious Disease"/>
            <person name="Wu L."/>
            <person name="Ma J."/>
        </authorList>
    </citation>
    <scope>NUCLEOTIDE SEQUENCE [LARGE SCALE GENOMIC DNA]</scope>
    <source>
        <strain evidence="3">CCUG 49339</strain>
    </source>
</reference>
<dbReference type="Proteomes" id="UP001597214">
    <property type="component" value="Unassembled WGS sequence"/>
</dbReference>